<dbReference type="Proteomes" id="UP000243205">
    <property type="component" value="Unassembled WGS sequence"/>
</dbReference>
<gene>
    <name evidence="1" type="ORF">SAMN05661003_10319</name>
</gene>
<name>A0A1G6ZK82_9BACT</name>
<dbReference type="STRING" id="57664.SAMN05661003_10319"/>
<proteinExistence type="predicted"/>
<evidence type="ECO:0008006" key="3">
    <source>
        <dbReference type="Google" id="ProtNLM"/>
    </source>
</evidence>
<accession>A0A1G6ZK82</accession>
<evidence type="ECO:0000313" key="2">
    <source>
        <dbReference type="Proteomes" id="UP000243205"/>
    </source>
</evidence>
<dbReference type="RefSeq" id="WP_092076519.1">
    <property type="nucleotide sequence ID" value="NZ_FNAQ01000003.1"/>
</dbReference>
<evidence type="ECO:0000313" key="1">
    <source>
        <dbReference type="EMBL" id="SDE02911.1"/>
    </source>
</evidence>
<reference evidence="2" key="1">
    <citation type="submission" date="2016-10" db="EMBL/GenBank/DDBJ databases">
        <authorList>
            <person name="Varghese N."/>
            <person name="Submissions S."/>
        </authorList>
    </citation>
    <scope>NUCLEOTIDE SEQUENCE [LARGE SCALE GENOMIC DNA]</scope>
    <source>
        <strain evidence="2">DSM 8987</strain>
    </source>
</reference>
<protein>
    <recommendedName>
        <fullName evidence="3">MSHA biogenesis protein MshK</fullName>
    </recommendedName>
</protein>
<sequence>MSGVTGRWFGASLLILLLAPAGTLAASLYDPMRPPPQSAPPSATPAVEALPQLRALLHSPRGRLALFDGGPVAVGASVAGYQLERIDQNGVWLRREGRRWWLRLHPETVTRPSGRPIKEK</sequence>
<organism evidence="1 2">
    <name type="scientific">Desulfuromonas thiophila</name>
    <dbReference type="NCBI Taxonomy" id="57664"/>
    <lineage>
        <taxon>Bacteria</taxon>
        <taxon>Pseudomonadati</taxon>
        <taxon>Thermodesulfobacteriota</taxon>
        <taxon>Desulfuromonadia</taxon>
        <taxon>Desulfuromonadales</taxon>
        <taxon>Desulfuromonadaceae</taxon>
        <taxon>Desulfuromonas</taxon>
    </lineage>
</organism>
<dbReference type="AlphaFoldDB" id="A0A1G6ZK82"/>
<keyword evidence="2" id="KW-1185">Reference proteome</keyword>
<dbReference type="EMBL" id="FNAQ01000003">
    <property type="protein sequence ID" value="SDE02911.1"/>
    <property type="molecule type" value="Genomic_DNA"/>
</dbReference>